<accession>A0A7W7VVH5</accession>
<dbReference type="RefSeq" id="WP_184935766.1">
    <property type="nucleotide sequence ID" value="NZ_JACHJV010000001.1"/>
</dbReference>
<feature type="transmembrane region" description="Helical" evidence="1">
    <location>
        <begin position="6"/>
        <end position="25"/>
    </location>
</feature>
<feature type="transmembrane region" description="Helical" evidence="1">
    <location>
        <begin position="61"/>
        <end position="83"/>
    </location>
</feature>
<evidence type="ECO:0000256" key="1">
    <source>
        <dbReference type="SAM" id="Phobius"/>
    </source>
</evidence>
<keyword evidence="1" id="KW-0472">Membrane</keyword>
<protein>
    <submittedName>
        <fullName evidence="2">CHASE2 domain-containing sensor protein</fullName>
    </submittedName>
</protein>
<evidence type="ECO:0000313" key="3">
    <source>
        <dbReference type="Proteomes" id="UP000540506"/>
    </source>
</evidence>
<comment type="caution">
    <text evidence="2">The sequence shown here is derived from an EMBL/GenBank/DDBJ whole genome shotgun (WGS) entry which is preliminary data.</text>
</comment>
<reference evidence="2 3" key="1">
    <citation type="submission" date="2020-08" db="EMBL/GenBank/DDBJ databases">
        <title>Sequencing the genomes of 1000 actinobacteria strains.</title>
        <authorList>
            <person name="Klenk H.-P."/>
        </authorList>
    </citation>
    <scope>NUCLEOTIDE SEQUENCE [LARGE SCALE GENOMIC DNA]</scope>
    <source>
        <strain evidence="2 3">DSM 41654</strain>
    </source>
</reference>
<gene>
    <name evidence="2" type="ORF">FHR34_002692</name>
</gene>
<name>A0A7W7VVH5_KITKI</name>
<feature type="transmembrane region" description="Helical" evidence="1">
    <location>
        <begin position="37"/>
        <end position="55"/>
    </location>
</feature>
<keyword evidence="1" id="KW-0812">Transmembrane</keyword>
<dbReference type="EMBL" id="JACHJV010000001">
    <property type="protein sequence ID" value="MBB4923699.1"/>
    <property type="molecule type" value="Genomic_DNA"/>
</dbReference>
<keyword evidence="1" id="KW-1133">Transmembrane helix</keyword>
<dbReference type="Proteomes" id="UP000540506">
    <property type="component" value="Unassembled WGS sequence"/>
</dbReference>
<dbReference type="AlphaFoldDB" id="A0A7W7VVH5"/>
<sequence>MPLPVEAVVFALIGLLAAAVALFLVPEYYPMARGLTIGTGLVSALLSGVIARITLPSGHPAVTVLITLVCTGLLTSVLARPDLAAKRGSHRRRSAA</sequence>
<evidence type="ECO:0000313" key="2">
    <source>
        <dbReference type="EMBL" id="MBB4923699.1"/>
    </source>
</evidence>
<keyword evidence="3" id="KW-1185">Reference proteome</keyword>
<proteinExistence type="predicted"/>
<organism evidence="2 3">
    <name type="scientific">Kitasatospora kifunensis</name>
    <name type="common">Streptomyces kifunensis</name>
    <dbReference type="NCBI Taxonomy" id="58351"/>
    <lineage>
        <taxon>Bacteria</taxon>
        <taxon>Bacillati</taxon>
        <taxon>Actinomycetota</taxon>
        <taxon>Actinomycetes</taxon>
        <taxon>Kitasatosporales</taxon>
        <taxon>Streptomycetaceae</taxon>
        <taxon>Kitasatospora</taxon>
    </lineage>
</organism>